<keyword evidence="2" id="KW-1185">Reference proteome</keyword>
<dbReference type="Gene3D" id="3.10.450.50">
    <property type="match status" value="1"/>
</dbReference>
<organism evidence="1 2">
    <name type="scientific">Mangrovibacterium diazotrophicum</name>
    <dbReference type="NCBI Taxonomy" id="1261403"/>
    <lineage>
        <taxon>Bacteria</taxon>
        <taxon>Pseudomonadati</taxon>
        <taxon>Bacteroidota</taxon>
        <taxon>Bacteroidia</taxon>
        <taxon>Marinilabiliales</taxon>
        <taxon>Prolixibacteraceae</taxon>
        <taxon>Mangrovibacterium</taxon>
    </lineage>
</organism>
<dbReference type="InterPro" id="IPR031977">
    <property type="entry name" value="DUF4783"/>
</dbReference>
<evidence type="ECO:0000313" key="2">
    <source>
        <dbReference type="Proteomes" id="UP000283387"/>
    </source>
</evidence>
<comment type="caution">
    <text evidence="1">The sequence shown here is derived from an EMBL/GenBank/DDBJ whole genome shotgun (WGS) entry which is preliminary data.</text>
</comment>
<sequence length="130" mass="14623">MKQKLIKRTLVLLAFVLSGIWATAQIPDELVLSLKTGNASTLSSYFNQNIELFVVDQDDVYSRAQAQQIVSNFFNQNKATGFSIIHQSGKEDTKYAIGKLTTNKGVFRVSFLVKNENGKSVIHQLRIEKE</sequence>
<dbReference type="EMBL" id="RAPN01000001">
    <property type="protein sequence ID" value="RKD92716.1"/>
    <property type="molecule type" value="Genomic_DNA"/>
</dbReference>
<dbReference type="OrthoDB" id="1524766at2"/>
<proteinExistence type="predicted"/>
<gene>
    <name evidence="1" type="ORF">BC643_3093</name>
</gene>
<dbReference type="AlphaFoldDB" id="A0A419WBD1"/>
<dbReference type="Pfam" id="PF16022">
    <property type="entry name" value="DUF4783"/>
    <property type="match status" value="1"/>
</dbReference>
<dbReference type="RefSeq" id="WP_120273902.1">
    <property type="nucleotide sequence ID" value="NZ_RAPN01000001.1"/>
</dbReference>
<evidence type="ECO:0000313" key="1">
    <source>
        <dbReference type="EMBL" id="RKD92716.1"/>
    </source>
</evidence>
<name>A0A419WBD1_9BACT</name>
<dbReference type="Proteomes" id="UP000283387">
    <property type="component" value="Unassembled WGS sequence"/>
</dbReference>
<reference evidence="1 2" key="1">
    <citation type="submission" date="2018-09" db="EMBL/GenBank/DDBJ databases">
        <title>Genomic Encyclopedia of Archaeal and Bacterial Type Strains, Phase II (KMG-II): from individual species to whole genera.</title>
        <authorList>
            <person name="Goeker M."/>
        </authorList>
    </citation>
    <scope>NUCLEOTIDE SEQUENCE [LARGE SCALE GENOMIC DNA]</scope>
    <source>
        <strain evidence="1 2">DSM 27148</strain>
    </source>
</reference>
<protein>
    <submittedName>
        <fullName evidence="1">Uncharacterized protein DUF4783</fullName>
    </submittedName>
</protein>
<accession>A0A419WBD1</accession>